<dbReference type="Pfam" id="PF13692">
    <property type="entry name" value="Glyco_trans_1_4"/>
    <property type="match status" value="1"/>
</dbReference>
<dbReference type="Proteomes" id="UP000077349">
    <property type="component" value="Unassembled WGS sequence"/>
</dbReference>
<keyword evidence="1" id="KW-0808">Transferase</keyword>
<dbReference type="PANTHER" id="PTHR12526">
    <property type="entry name" value="GLYCOSYLTRANSFERASE"/>
    <property type="match status" value="1"/>
</dbReference>
<evidence type="ECO:0000313" key="2">
    <source>
        <dbReference type="Proteomes" id="UP000077349"/>
    </source>
</evidence>
<name>A0A177G3V0_9PROT</name>
<dbReference type="EMBL" id="LVHD01000236">
    <property type="protein sequence ID" value="OAG74451.1"/>
    <property type="molecule type" value="Genomic_DNA"/>
</dbReference>
<protein>
    <submittedName>
        <fullName evidence="1">Glycosyl transferase</fullName>
    </submittedName>
</protein>
<evidence type="ECO:0000313" key="1">
    <source>
        <dbReference type="EMBL" id="OAG74451.1"/>
    </source>
</evidence>
<sequence>MLTHEFRHLFMAEKIVAVNKKDAEILKENGFPNVGVLGHMQKALPHSPGWDARRDILFLGAMHDIDSPNVDSLAWFSGQVLPLLDGRLPDDVKFTVCGYINPKVDLTPLTKNPRVKLLGRVPDVGPVYDRHRVFVAPTRFAAGIPYKIHEAAAHGLPIVASSILCEQVGWTSGEDMLSVSTTDPQAFADAIVRLYEDKELWESVREHELARVRDDHSHQKYLEQLKALLSF</sequence>
<dbReference type="PATRIC" id="fig|178901.16.peg.4318"/>
<dbReference type="GO" id="GO:0016757">
    <property type="term" value="F:glycosyltransferase activity"/>
    <property type="evidence" value="ECO:0007669"/>
    <property type="project" value="TreeGrafter"/>
</dbReference>
<reference evidence="1 2" key="1">
    <citation type="submission" date="2016-03" db="EMBL/GenBank/DDBJ databases">
        <title>Draft genome sequence of Acetobacter malorum CECT 7742, a strain isolated from strawberry vinegar.</title>
        <authorList>
            <person name="Sainz F."/>
            <person name="Mas A."/>
            <person name="Torija M.J."/>
        </authorList>
    </citation>
    <scope>NUCLEOTIDE SEQUENCE [LARGE SCALE GENOMIC DNA]</scope>
    <source>
        <strain evidence="1 2">CECT 7742</strain>
    </source>
</reference>
<dbReference type="CDD" id="cd03801">
    <property type="entry name" value="GT4_PimA-like"/>
    <property type="match status" value="1"/>
</dbReference>
<proteinExistence type="predicted"/>
<dbReference type="SUPFAM" id="SSF53756">
    <property type="entry name" value="UDP-Glycosyltransferase/glycogen phosphorylase"/>
    <property type="match status" value="1"/>
</dbReference>
<dbReference type="Gene3D" id="3.40.50.2000">
    <property type="entry name" value="Glycogen Phosphorylase B"/>
    <property type="match status" value="1"/>
</dbReference>
<gene>
    <name evidence="1" type="ORF">Amal_03962</name>
</gene>
<dbReference type="AlphaFoldDB" id="A0A177G3V0"/>
<accession>A0A177G3V0</accession>
<organism evidence="1 2">
    <name type="scientific">Acetobacter malorum</name>
    <dbReference type="NCBI Taxonomy" id="178901"/>
    <lineage>
        <taxon>Bacteria</taxon>
        <taxon>Pseudomonadati</taxon>
        <taxon>Pseudomonadota</taxon>
        <taxon>Alphaproteobacteria</taxon>
        <taxon>Acetobacterales</taxon>
        <taxon>Acetobacteraceae</taxon>
        <taxon>Acetobacter</taxon>
    </lineage>
</organism>
<dbReference type="PANTHER" id="PTHR12526:SF600">
    <property type="entry name" value="GLYCOSYL TRANSFERASE GROUP 1"/>
    <property type="match status" value="1"/>
</dbReference>
<comment type="caution">
    <text evidence="1">The sequence shown here is derived from an EMBL/GenBank/DDBJ whole genome shotgun (WGS) entry which is preliminary data.</text>
</comment>